<evidence type="ECO:0000259" key="6">
    <source>
        <dbReference type="PROSITE" id="PS50103"/>
    </source>
</evidence>
<dbReference type="STRING" id="318479.A0A0N4U2P4"/>
<dbReference type="WBParaSite" id="DME_0000096401-mRNA-1">
    <property type="protein sequence ID" value="DME_0000096401-mRNA-1"/>
    <property type="gene ID" value="DME_0000096401"/>
</dbReference>
<reference evidence="10" key="1">
    <citation type="submission" date="2017-02" db="UniProtKB">
        <authorList>
            <consortium name="WormBaseParasite"/>
        </authorList>
    </citation>
    <scope>IDENTIFICATION</scope>
</reference>
<evidence type="ECO:0000256" key="2">
    <source>
        <dbReference type="ARBA" id="ARBA00022737"/>
    </source>
</evidence>
<dbReference type="PROSITE" id="PS50103">
    <property type="entry name" value="ZF_C3H1"/>
    <property type="match status" value="2"/>
</dbReference>
<keyword evidence="1 5" id="KW-0479">Metal-binding</keyword>
<feature type="zinc finger region" description="C3H1-type" evidence="5">
    <location>
        <begin position="164"/>
        <end position="192"/>
    </location>
</feature>
<evidence type="ECO:0000256" key="1">
    <source>
        <dbReference type="ARBA" id="ARBA00022723"/>
    </source>
</evidence>
<evidence type="ECO:0000313" key="8">
    <source>
        <dbReference type="Proteomes" id="UP000038040"/>
    </source>
</evidence>
<reference evidence="7 9" key="2">
    <citation type="submission" date="2018-11" db="EMBL/GenBank/DDBJ databases">
        <authorList>
            <consortium name="Pathogen Informatics"/>
        </authorList>
    </citation>
    <scope>NUCLEOTIDE SEQUENCE [LARGE SCALE GENOMIC DNA]</scope>
</reference>
<evidence type="ECO:0000256" key="3">
    <source>
        <dbReference type="ARBA" id="ARBA00022771"/>
    </source>
</evidence>
<evidence type="ECO:0000313" key="9">
    <source>
        <dbReference type="Proteomes" id="UP000274756"/>
    </source>
</evidence>
<dbReference type="GO" id="GO:0008270">
    <property type="term" value="F:zinc ion binding"/>
    <property type="evidence" value="ECO:0007669"/>
    <property type="project" value="UniProtKB-KW"/>
</dbReference>
<evidence type="ECO:0000256" key="4">
    <source>
        <dbReference type="ARBA" id="ARBA00022833"/>
    </source>
</evidence>
<dbReference type="InterPro" id="IPR000571">
    <property type="entry name" value="Znf_CCCH"/>
</dbReference>
<dbReference type="Proteomes" id="UP000038040">
    <property type="component" value="Unplaced"/>
</dbReference>
<dbReference type="Proteomes" id="UP000274756">
    <property type="component" value="Unassembled WGS sequence"/>
</dbReference>
<sequence>MQNQPNVWYRNGKIMQSSDSPCRTSNLADFFGYLPSRDGFNNWHGSWKNSFPIHHQNPPSLRYEQIPYPNFTYPQKHFVTNSVSLRCGDLAIPPWYLSELKERNIKMLKERRMRKKLEGNKSTPCQAWKDTGRCNFGPHCKFAHDEIELKEPEHQPMKIYVHPRYRTTECKNYQYLKDCPYGESCCYIHGTTKPPIDLEKQIEKLLLTPINTSPVREKELRNDGTRSLTGNTTTNISSPAEINFANRKRYYNSHTAELNQACIYYSNQRSNYPRYILPAEYGNTELFSGSTGINYHRRMNLPAFETDAVRNEKSLAPCLPGISLTPLRQSAYPNLLEFPRFKSSSTVEFFHRNPNTASISFQPNSICQSANQHVFEIENAAKLQMQNIYHTDKTQLQQNFRVNRVVEENRKFGNTEKYDPLKTNAAAQEEIALQNNRILQALFGTSDIAYNYR</sequence>
<dbReference type="OrthoDB" id="410307at2759"/>
<protein>
    <submittedName>
        <fullName evidence="10">C3H1-type domain-containing protein</fullName>
    </submittedName>
</protein>
<accession>A0A0N4U2P4</accession>
<keyword evidence="3 5" id="KW-0863">Zinc-finger</keyword>
<dbReference type="Pfam" id="PF00642">
    <property type="entry name" value="zf-CCCH"/>
    <property type="match status" value="2"/>
</dbReference>
<organism evidence="8 10">
    <name type="scientific">Dracunculus medinensis</name>
    <name type="common">Guinea worm</name>
    <dbReference type="NCBI Taxonomy" id="318479"/>
    <lineage>
        <taxon>Eukaryota</taxon>
        <taxon>Metazoa</taxon>
        <taxon>Ecdysozoa</taxon>
        <taxon>Nematoda</taxon>
        <taxon>Chromadorea</taxon>
        <taxon>Rhabditida</taxon>
        <taxon>Spirurina</taxon>
        <taxon>Dracunculoidea</taxon>
        <taxon>Dracunculidae</taxon>
        <taxon>Dracunculus</taxon>
    </lineage>
</organism>
<dbReference type="PANTHER" id="PTHR12547">
    <property type="entry name" value="CCCH ZINC FINGER/TIS11-RELATED"/>
    <property type="match status" value="1"/>
</dbReference>
<dbReference type="SUPFAM" id="SSF90229">
    <property type="entry name" value="CCCH zinc finger"/>
    <property type="match status" value="2"/>
</dbReference>
<dbReference type="PANTHER" id="PTHR12547:SF18">
    <property type="entry name" value="PROTEIN TIS11"/>
    <property type="match status" value="1"/>
</dbReference>
<evidence type="ECO:0000313" key="7">
    <source>
        <dbReference type="EMBL" id="VDN55351.1"/>
    </source>
</evidence>
<dbReference type="SMART" id="SM00356">
    <property type="entry name" value="ZnF_C3H1"/>
    <property type="match status" value="2"/>
</dbReference>
<gene>
    <name evidence="7" type="ORF">DME_LOCUS5324</name>
</gene>
<name>A0A0N4U2P4_DRAME</name>
<dbReference type="InterPro" id="IPR036855">
    <property type="entry name" value="Znf_CCCH_sf"/>
</dbReference>
<evidence type="ECO:0000256" key="5">
    <source>
        <dbReference type="PROSITE-ProRule" id="PRU00723"/>
    </source>
</evidence>
<keyword evidence="9" id="KW-1185">Reference proteome</keyword>
<dbReference type="GO" id="GO:0043186">
    <property type="term" value="C:P granule"/>
    <property type="evidence" value="ECO:0007669"/>
    <property type="project" value="UniProtKB-ARBA"/>
</dbReference>
<feature type="zinc finger region" description="C3H1-type" evidence="5">
    <location>
        <begin position="119"/>
        <end position="147"/>
    </location>
</feature>
<dbReference type="EMBL" id="UYYG01001152">
    <property type="protein sequence ID" value="VDN55351.1"/>
    <property type="molecule type" value="Genomic_DNA"/>
</dbReference>
<dbReference type="GO" id="GO:0003729">
    <property type="term" value="F:mRNA binding"/>
    <property type="evidence" value="ECO:0007669"/>
    <property type="project" value="InterPro"/>
</dbReference>
<feature type="domain" description="C3H1-type" evidence="6">
    <location>
        <begin position="119"/>
        <end position="147"/>
    </location>
</feature>
<proteinExistence type="predicted"/>
<dbReference type="InterPro" id="IPR045877">
    <property type="entry name" value="ZFP36-like"/>
</dbReference>
<feature type="domain" description="C3H1-type" evidence="6">
    <location>
        <begin position="164"/>
        <end position="192"/>
    </location>
</feature>
<evidence type="ECO:0000313" key="10">
    <source>
        <dbReference type="WBParaSite" id="DME_0000096401-mRNA-1"/>
    </source>
</evidence>
<keyword evidence="2" id="KW-0677">Repeat</keyword>
<keyword evidence="4 5" id="KW-0862">Zinc</keyword>
<dbReference type="Gene3D" id="4.10.1000.10">
    <property type="entry name" value="Zinc finger, CCCH-type"/>
    <property type="match status" value="2"/>
</dbReference>
<dbReference type="AlphaFoldDB" id="A0A0N4U2P4"/>